<keyword evidence="2" id="KW-1185">Reference proteome</keyword>
<dbReference type="Proteomes" id="UP000886520">
    <property type="component" value="Chromosome 18"/>
</dbReference>
<protein>
    <submittedName>
        <fullName evidence="1">Uncharacterized protein</fullName>
    </submittedName>
</protein>
<organism evidence="1 2">
    <name type="scientific">Adiantum capillus-veneris</name>
    <name type="common">Maidenhair fern</name>
    <dbReference type="NCBI Taxonomy" id="13818"/>
    <lineage>
        <taxon>Eukaryota</taxon>
        <taxon>Viridiplantae</taxon>
        <taxon>Streptophyta</taxon>
        <taxon>Embryophyta</taxon>
        <taxon>Tracheophyta</taxon>
        <taxon>Polypodiopsida</taxon>
        <taxon>Polypodiidae</taxon>
        <taxon>Polypodiales</taxon>
        <taxon>Pteridineae</taxon>
        <taxon>Pteridaceae</taxon>
        <taxon>Vittarioideae</taxon>
        <taxon>Adiantum</taxon>
    </lineage>
</organism>
<dbReference type="EMBL" id="JABFUD020000018">
    <property type="protein sequence ID" value="KAI5066574.1"/>
    <property type="molecule type" value="Genomic_DNA"/>
</dbReference>
<reference evidence="1" key="1">
    <citation type="submission" date="2021-01" db="EMBL/GenBank/DDBJ databases">
        <title>Adiantum capillus-veneris genome.</title>
        <authorList>
            <person name="Fang Y."/>
            <person name="Liao Q."/>
        </authorList>
    </citation>
    <scope>NUCLEOTIDE SEQUENCE</scope>
    <source>
        <strain evidence="1">H3</strain>
        <tissue evidence="1">Leaf</tissue>
    </source>
</reference>
<comment type="caution">
    <text evidence="1">The sequence shown here is derived from an EMBL/GenBank/DDBJ whole genome shotgun (WGS) entry which is preliminary data.</text>
</comment>
<sequence length="101" mass="10701">MVSPFLISCSPLPCSVTALELSALSLPHLSTLARCPPQSVGPRSPSLRLVPYSPRLLQTFLNLVLSSTKASPRLPLMANHATKAALLFVTLGSLPVVLTEP</sequence>
<dbReference type="AlphaFoldDB" id="A0A9D4UEP0"/>
<gene>
    <name evidence="1" type="ORF">GOP47_0019198</name>
</gene>
<name>A0A9D4UEP0_ADICA</name>
<proteinExistence type="predicted"/>
<accession>A0A9D4UEP0</accession>
<evidence type="ECO:0000313" key="1">
    <source>
        <dbReference type="EMBL" id="KAI5066574.1"/>
    </source>
</evidence>
<evidence type="ECO:0000313" key="2">
    <source>
        <dbReference type="Proteomes" id="UP000886520"/>
    </source>
</evidence>